<name>A0A3L6Q1L8_PANMI</name>
<gene>
    <name evidence="2" type="ORF">C2845_PM17G04500</name>
</gene>
<evidence type="ECO:0000256" key="1">
    <source>
        <dbReference type="SAM" id="MobiDB-lite"/>
    </source>
</evidence>
<protein>
    <submittedName>
        <fullName evidence="2">Uncharacterized protein</fullName>
    </submittedName>
</protein>
<proteinExistence type="predicted"/>
<organism evidence="2 3">
    <name type="scientific">Panicum miliaceum</name>
    <name type="common">Proso millet</name>
    <name type="synonym">Broomcorn millet</name>
    <dbReference type="NCBI Taxonomy" id="4540"/>
    <lineage>
        <taxon>Eukaryota</taxon>
        <taxon>Viridiplantae</taxon>
        <taxon>Streptophyta</taxon>
        <taxon>Embryophyta</taxon>
        <taxon>Tracheophyta</taxon>
        <taxon>Spermatophyta</taxon>
        <taxon>Magnoliopsida</taxon>
        <taxon>Liliopsida</taxon>
        <taxon>Poales</taxon>
        <taxon>Poaceae</taxon>
        <taxon>PACMAD clade</taxon>
        <taxon>Panicoideae</taxon>
        <taxon>Panicodae</taxon>
        <taxon>Paniceae</taxon>
        <taxon>Panicinae</taxon>
        <taxon>Panicum</taxon>
        <taxon>Panicum sect. Panicum</taxon>
    </lineage>
</organism>
<accession>A0A3L6Q1L8</accession>
<evidence type="ECO:0000313" key="3">
    <source>
        <dbReference type="Proteomes" id="UP000275267"/>
    </source>
</evidence>
<dbReference type="EMBL" id="PQIB02000014">
    <property type="protein sequence ID" value="RLM69464.1"/>
    <property type="molecule type" value="Genomic_DNA"/>
</dbReference>
<comment type="caution">
    <text evidence="2">The sequence shown here is derived from an EMBL/GenBank/DDBJ whole genome shotgun (WGS) entry which is preliminary data.</text>
</comment>
<dbReference type="Proteomes" id="UP000275267">
    <property type="component" value="Unassembled WGS sequence"/>
</dbReference>
<feature type="region of interest" description="Disordered" evidence="1">
    <location>
        <begin position="32"/>
        <end position="69"/>
    </location>
</feature>
<feature type="compositionally biased region" description="Polar residues" evidence="1">
    <location>
        <begin position="42"/>
        <end position="53"/>
    </location>
</feature>
<keyword evidence="3" id="KW-1185">Reference proteome</keyword>
<evidence type="ECO:0000313" key="2">
    <source>
        <dbReference type="EMBL" id="RLM69464.1"/>
    </source>
</evidence>
<dbReference type="AlphaFoldDB" id="A0A3L6Q1L8"/>
<reference evidence="3" key="1">
    <citation type="journal article" date="2019" name="Nat. Commun.">
        <title>The genome of broomcorn millet.</title>
        <authorList>
            <person name="Zou C."/>
            <person name="Miki D."/>
            <person name="Li D."/>
            <person name="Tang Q."/>
            <person name="Xiao L."/>
            <person name="Rajput S."/>
            <person name="Deng P."/>
            <person name="Jia W."/>
            <person name="Huang R."/>
            <person name="Zhang M."/>
            <person name="Sun Y."/>
            <person name="Hu J."/>
            <person name="Fu X."/>
            <person name="Schnable P.S."/>
            <person name="Li F."/>
            <person name="Zhang H."/>
            <person name="Feng B."/>
            <person name="Zhu X."/>
            <person name="Liu R."/>
            <person name="Schnable J.C."/>
            <person name="Zhu J.-K."/>
            <person name="Zhang H."/>
        </authorList>
    </citation>
    <scope>NUCLEOTIDE SEQUENCE [LARGE SCALE GENOMIC DNA]</scope>
</reference>
<sequence length="153" mass="17299">MEPGWPAWKRPAGPTLSGNMWKFAKNKLKKLNPSSSRRLHWTASSRDNMSVDSSHPDTDSQEDAAPAVPRSLVQGRIRILTSVEQLGPRNDYEQEALDLLKNQTYHHVRVFDPIFFIKIGSKADMTRAFSHVGWFDFADLTEPGSKFSPRSSS</sequence>